<dbReference type="InterPro" id="IPR024078">
    <property type="entry name" value="LmbE-like_dom_sf"/>
</dbReference>
<evidence type="ECO:0000256" key="1">
    <source>
        <dbReference type="ARBA" id="ARBA00022833"/>
    </source>
</evidence>
<keyword evidence="1" id="KW-0862">Zinc</keyword>
<organism evidence="2 3">
    <name type="scientific">Modestobacter roseus</name>
    <dbReference type="NCBI Taxonomy" id="1181884"/>
    <lineage>
        <taxon>Bacteria</taxon>
        <taxon>Bacillati</taxon>
        <taxon>Actinomycetota</taxon>
        <taxon>Actinomycetes</taxon>
        <taxon>Geodermatophilales</taxon>
        <taxon>Geodermatophilaceae</taxon>
        <taxon>Modestobacter</taxon>
    </lineage>
</organism>
<comment type="caution">
    <text evidence="2">The sequence shown here is derived from an EMBL/GenBank/DDBJ whole genome shotgun (WGS) entry which is preliminary data.</text>
</comment>
<gene>
    <name evidence="2" type="ORF">JD78_00879</name>
</gene>
<proteinExistence type="predicted"/>
<dbReference type="PANTHER" id="PTHR12993">
    <property type="entry name" value="N-ACETYLGLUCOSAMINYL-PHOSPHATIDYLINOSITOL DE-N-ACETYLASE-RELATED"/>
    <property type="match status" value="1"/>
</dbReference>
<dbReference type="Proteomes" id="UP000321490">
    <property type="component" value="Unassembled WGS sequence"/>
</dbReference>
<dbReference type="GO" id="GO:0016811">
    <property type="term" value="F:hydrolase activity, acting on carbon-nitrogen (but not peptide) bonds, in linear amides"/>
    <property type="evidence" value="ECO:0007669"/>
    <property type="project" value="TreeGrafter"/>
</dbReference>
<evidence type="ECO:0000313" key="2">
    <source>
        <dbReference type="EMBL" id="TWH72368.1"/>
    </source>
</evidence>
<evidence type="ECO:0000313" key="3">
    <source>
        <dbReference type="Proteomes" id="UP000321490"/>
    </source>
</evidence>
<dbReference type="OrthoDB" id="158614at2"/>
<dbReference type="Pfam" id="PF02585">
    <property type="entry name" value="PIG-L"/>
    <property type="match status" value="1"/>
</dbReference>
<dbReference type="EMBL" id="VLKF01000001">
    <property type="protein sequence ID" value="TWH72368.1"/>
    <property type="molecule type" value="Genomic_DNA"/>
</dbReference>
<dbReference type="Gene3D" id="3.40.50.10320">
    <property type="entry name" value="LmbE-like"/>
    <property type="match status" value="1"/>
</dbReference>
<dbReference type="RefSeq" id="WP_153357020.1">
    <property type="nucleotide sequence ID" value="NZ_JABGDC010000007.1"/>
</dbReference>
<accession>A0A562IN65</accession>
<dbReference type="PANTHER" id="PTHR12993:SF29">
    <property type="entry name" value="BLR3841 PROTEIN"/>
    <property type="match status" value="1"/>
</dbReference>
<name>A0A562IN65_9ACTN</name>
<dbReference type="InterPro" id="IPR003737">
    <property type="entry name" value="GlcNAc_PI_deacetylase-related"/>
</dbReference>
<reference evidence="2 3" key="1">
    <citation type="submission" date="2019-07" db="EMBL/GenBank/DDBJ databases">
        <title>R&amp;d 2014.</title>
        <authorList>
            <person name="Klenk H.-P."/>
        </authorList>
    </citation>
    <scope>NUCLEOTIDE SEQUENCE [LARGE SCALE GENOMIC DNA]</scope>
    <source>
        <strain evidence="2 3">DSM 45764</strain>
    </source>
</reference>
<dbReference type="AlphaFoldDB" id="A0A562IN65"/>
<dbReference type="SUPFAM" id="SSF102588">
    <property type="entry name" value="LmbE-like"/>
    <property type="match status" value="1"/>
</dbReference>
<protein>
    <submittedName>
        <fullName evidence="2">LmbE family N-acetylglucosaminyl deacetylase</fullName>
    </submittedName>
</protein>
<sequence>MTGPEDRIAAPGTDEVTWAAWLPAQDWPRWVPDPAWTRVAVCAAHPDDEVLGAGGVLALLAGAGIALHLVAATDGEGSHPGSAVLSAAELATRRVAETRDALAELGVAATTTRLALPDSGLAAREPELTAALAAAVEGADAVLAPWTGDAHPDHEAVGRAAVAAGRALGVPVWQYPVWTWHWATPDDARVPWHAAHRVDLPEGVRAAKRAAVARFTTQVRPLGPDPADRVVLPPEVLAHFDRDCEVLFR</sequence>
<keyword evidence="3" id="KW-1185">Reference proteome</keyword>
<dbReference type="GO" id="GO:0016137">
    <property type="term" value="P:glycoside metabolic process"/>
    <property type="evidence" value="ECO:0007669"/>
    <property type="project" value="UniProtKB-ARBA"/>
</dbReference>